<sequence>MPESLNLTVVPYVSVGPVRFGMTRPEVRQLLGEPFRTYDYPDGSCLDDFCDLEVEYAPDGACAGVFVREPHRVEVLGYAPIGRPAHEVVAWLRREDPGLEAREDGLFSPRLGIKLGPEVDPYPEAGPSDPRPPSRWGT</sequence>
<evidence type="ECO:0000313" key="3">
    <source>
        <dbReference type="Proteomes" id="UP000265715"/>
    </source>
</evidence>
<reference evidence="2 3" key="1">
    <citation type="submission" date="2018-08" db="EMBL/GenBank/DDBJ databases">
        <title>Meiothermus terrae DSM 26712 genome sequencing project.</title>
        <authorList>
            <person name="Da Costa M.S."/>
            <person name="Albuquerque L."/>
            <person name="Raposo P."/>
            <person name="Froufe H.J.C."/>
            <person name="Barroso C.S."/>
            <person name="Egas C."/>
        </authorList>
    </citation>
    <scope>NUCLEOTIDE SEQUENCE [LARGE SCALE GENOMIC DNA]</scope>
    <source>
        <strain evidence="2 3">DSM 26712</strain>
    </source>
</reference>
<protein>
    <submittedName>
        <fullName evidence="2">Uncharacterized protein</fullName>
    </submittedName>
</protein>
<organism evidence="2 3">
    <name type="scientific">Calidithermus terrae</name>
    <dbReference type="NCBI Taxonomy" id="1408545"/>
    <lineage>
        <taxon>Bacteria</taxon>
        <taxon>Thermotogati</taxon>
        <taxon>Deinococcota</taxon>
        <taxon>Deinococci</taxon>
        <taxon>Thermales</taxon>
        <taxon>Thermaceae</taxon>
        <taxon>Calidithermus</taxon>
    </lineage>
</organism>
<evidence type="ECO:0000313" key="2">
    <source>
        <dbReference type="EMBL" id="RIH81877.1"/>
    </source>
</evidence>
<evidence type="ECO:0000256" key="1">
    <source>
        <dbReference type="SAM" id="MobiDB-lite"/>
    </source>
</evidence>
<comment type="caution">
    <text evidence="2">The sequence shown here is derived from an EMBL/GenBank/DDBJ whole genome shotgun (WGS) entry which is preliminary data.</text>
</comment>
<keyword evidence="3" id="KW-1185">Reference proteome</keyword>
<feature type="compositionally biased region" description="Pro residues" evidence="1">
    <location>
        <begin position="129"/>
        <end position="138"/>
    </location>
</feature>
<dbReference type="RefSeq" id="WP_147372816.1">
    <property type="nucleotide sequence ID" value="NZ_QXDL01000145.1"/>
</dbReference>
<feature type="region of interest" description="Disordered" evidence="1">
    <location>
        <begin position="110"/>
        <end position="138"/>
    </location>
</feature>
<name>A0A399EB12_9DEIN</name>
<proteinExistence type="predicted"/>
<dbReference type="EMBL" id="QXDL01000145">
    <property type="protein sequence ID" value="RIH81877.1"/>
    <property type="molecule type" value="Genomic_DNA"/>
</dbReference>
<dbReference type="OrthoDB" id="7066341at2"/>
<dbReference type="AlphaFoldDB" id="A0A399EB12"/>
<gene>
    <name evidence="2" type="ORF">Mterra_02922</name>
</gene>
<dbReference type="Proteomes" id="UP000265715">
    <property type="component" value="Unassembled WGS sequence"/>
</dbReference>
<accession>A0A399EB12</accession>